<name>A0A1H2DEI1_9ACTN</name>
<reference evidence="2 3" key="1">
    <citation type="submission" date="2016-10" db="EMBL/GenBank/DDBJ databases">
        <authorList>
            <person name="de Groot N.N."/>
        </authorList>
    </citation>
    <scope>NUCLEOTIDE SEQUENCE [LARGE SCALE GENOMIC DNA]</scope>
    <source>
        <strain evidence="2 3">DSM 43941</strain>
    </source>
</reference>
<dbReference type="AlphaFoldDB" id="A0A1H2DEI1"/>
<accession>A0A1H2DEI1</accession>
<evidence type="ECO:0000256" key="1">
    <source>
        <dbReference type="SAM" id="MobiDB-lite"/>
    </source>
</evidence>
<dbReference type="Proteomes" id="UP000198688">
    <property type="component" value="Chromosome I"/>
</dbReference>
<protein>
    <submittedName>
        <fullName evidence="2">Uncharacterized protein</fullName>
    </submittedName>
</protein>
<evidence type="ECO:0000313" key="3">
    <source>
        <dbReference type="Proteomes" id="UP000198688"/>
    </source>
</evidence>
<feature type="region of interest" description="Disordered" evidence="1">
    <location>
        <begin position="47"/>
        <end position="74"/>
    </location>
</feature>
<gene>
    <name evidence="2" type="ORF">SAMN04489716_9518</name>
</gene>
<organism evidence="2 3">
    <name type="scientific">Actinoplanes derwentensis</name>
    <dbReference type="NCBI Taxonomy" id="113562"/>
    <lineage>
        <taxon>Bacteria</taxon>
        <taxon>Bacillati</taxon>
        <taxon>Actinomycetota</taxon>
        <taxon>Actinomycetes</taxon>
        <taxon>Micromonosporales</taxon>
        <taxon>Micromonosporaceae</taxon>
        <taxon>Actinoplanes</taxon>
    </lineage>
</organism>
<keyword evidence="3" id="KW-1185">Reference proteome</keyword>
<dbReference type="EMBL" id="LT629758">
    <property type="protein sequence ID" value="SDT81155.1"/>
    <property type="molecule type" value="Genomic_DNA"/>
</dbReference>
<sequence>MELTPGQQDRIRGLLEEALREAARAALERHDAAAVSEFVADRRRALERMSPGAAHDPQDVLDQDGEGGGVGEQR</sequence>
<evidence type="ECO:0000313" key="2">
    <source>
        <dbReference type="EMBL" id="SDT81155.1"/>
    </source>
</evidence>
<proteinExistence type="predicted"/>